<evidence type="ECO:0000313" key="2">
    <source>
        <dbReference type="Proteomes" id="UP000667650"/>
    </source>
</evidence>
<keyword evidence="2" id="KW-1185">Reference proteome</keyword>
<dbReference type="RefSeq" id="WP_166524824.1">
    <property type="nucleotide sequence ID" value="NZ_JAAABI010000010.1"/>
</dbReference>
<protein>
    <recommendedName>
        <fullName evidence="3">YD repeat-containing protein</fullName>
    </recommendedName>
</protein>
<gene>
    <name evidence="1" type="ORF">GTQ34_16000</name>
</gene>
<name>A0A964WZ49_9FLAO</name>
<sequence>MNKTNKTKVSHRIIALLLTLTFLPSLVPVNMLLASNNGPTTPEAASFEPVDATDMVNLSTGSVSYVLPLMNVPSPEGGYPLALAYHAGIAMDQEASWVGLGWNLNPGAINRSVNGYADDYNAAQLTEYFYDEGGSQEVYSLSLGFTSNAGASVGLGLSWGSNLSLGGTVSIGYGYDIASGGSVGGSLAVGRNSGLSIGGTTAGGLSLGASISGSGLNGSVGIQNDAGFKIGASSSGNLNLGYSGETGNGNKFSTGLNLSSSGVGIQAGVTNISNSEVVGGMGAGLQVAFANTAKMGDYVTKSTGYNIPLVVPTPIGFFSLSFGKQKFRYFLGKKEENYVNGPLHFNNGTFDDLRYYVHCYQFGAAYQIVNCYEDIVDTAAERDQIFQQYSHCNCYDSELTDESFMDINEFSIDSELIASSTDVAFNNPAFPNYDYYNVQAQGLSGGMSSRLYEYGALFGLSNKGNSQNFSLDYGINGSSTAPPAHTLFSETPNFYFDNEISTYLSVSEPTFDTSTSGNTVITDYYAGSTTEPQRPRRRTGNYIEYYTNEEILNNYSTLKNLGYLEPSVTGFDRGNKPLQGVGAFKITASDGKTYHYSLPVYNHETVTRTFGVIKHNNNAPKTESESYFEKRQLEPYATHWLLTAVTGPDYIDKNTNGFADKGDYGYWVNFDYGKWSDAFIWQSPFGEDHLTSPDDEDIKTWIRGRKEMYYLDKVETRTHTALFVKEERLDGRSIAWTYTSVDHIDDLDQDSGDFVNRFTIPAQNPLRLKKVILVNEEDDSASKTYGPSPSQGYSIVYNDSQKPGETVYINQKDNVLDTGDNISSLQNKIVKSVELNYDNSLVSGTPNAIGGFGRSTLLGVNFKGKQDIQLLPPYTFEYEAKDLDYNGERRDNYGYYDNLNEAWSLRKINTPDGGQLEIEYETNKFKSITNRVEFTDSGQYISEFDSNNFSITDIRLINNTTDDLGVLVNDKVNIKYSRYDCVDANNTYEYSYEGLGTVDQILGTGVYLVTPDGTQSVQQIPGPCWFTGYSLNNSLEVTYYPRTSTLYEQGGVRAKSITASDGSNSFKTTYSYGENKNGWGYVSYLPFKADQQLEIPYSAELPAPRVMYEYVSVATEANGLPPLTESVYKFNVMKEKSQTAIKYGDFYEVTTTRDNTYTDGSGREIDIKGYTIKDNLASIGQLLEVKTLNFQSQLMGKMVNEYYTTQNVPVWQGKESYQSYKEVDYNTGTDKWMINGSSRIRYPNMLKSTTEYRNGFSHTTEFLDLDAITGQATRIRTTSAKGEEMNAVSIPAYTIPSYGEMGSKVDGAQNKNMLVQSAMSKTYYNGTSDVVSVGVTTWKPFQYTTSELVGTPPNQTTLNKTHNIWRKHKNYTWQGTSDSQGIFTGYNDGNDDGFDWSLEVNDQDVAQSTEWKQLSEVTAYNPFSNPLEVMDVGGNLTSTKMGDGDSKVFASAATASAKFFYSGAEDLQGSNFSGGVQKGTASLTTNSHTGSSALQVDPGESAFRVTVENGTGSARKYKASLWTLTGNYSNVRVNVGGTNVTHNADEVIPSGSWTQLNFYFDIQNSKVIYVTTAGSSITVDDFRVHPVEVDMTSYVYNQWDELSAILGRSNMATTFEYDEMGRLLSTFAEVADAPSFTGGIKKVSENKYNYKVAFELDTNSNGVIDGNEGYSDLDVDQDASNGYSNTGTLTTLPSGGSGNYRYSYAKGTVTSLAGVQALNNYGSESTNNQFTVSVTIPCSGGSYGWNAYAVKTKVRDVGSGETKVTIAYYNKSCPDGGGGGGGTPVQ</sequence>
<evidence type="ECO:0000313" key="1">
    <source>
        <dbReference type="EMBL" id="NAY93414.1"/>
    </source>
</evidence>
<reference evidence="1" key="1">
    <citation type="submission" date="2020-01" db="EMBL/GenBank/DDBJ databases">
        <title>Muricauda ochracea sp. nov., isolated from a tidal flat of Garorim bay in Korea.</title>
        <authorList>
            <person name="Kim D."/>
            <person name="Yoo Y."/>
            <person name="Kim J.-J."/>
        </authorList>
    </citation>
    <scope>NUCLEOTIDE SEQUENCE</scope>
    <source>
        <strain evidence="1">JGD-17</strain>
    </source>
</reference>
<comment type="caution">
    <text evidence="1">The sequence shown here is derived from an EMBL/GenBank/DDBJ whole genome shotgun (WGS) entry which is preliminary data.</text>
</comment>
<dbReference type="EMBL" id="JAAABI010000010">
    <property type="protein sequence ID" value="NAY93414.1"/>
    <property type="molecule type" value="Genomic_DNA"/>
</dbReference>
<organism evidence="1 2">
    <name type="scientific">Flagellimonas ochracea</name>
    <dbReference type="NCBI Taxonomy" id="2696472"/>
    <lineage>
        <taxon>Bacteria</taxon>
        <taxon>Pseudomonadati</taxon>
        <taxon>Bacteroidota</taxon>
        <taxon>Flavobacteriia</taxon>
        <taxon>Flavobacteriales</taxon>
        <taxon>Flavobacteriaceae</taxon>
        <taxon>Flagellimonas</taxon>
    </lineage>
</organism>
<evidence type="ECO:0008006" key="3">
    <source>
        <dbReference type="Google" id="ProtNLM"/>
    </source>
</evidence>
<accession>A0A964WZ49</accession>
<proteinExistence type="predicted"/>
<dbReference type="Proteomes" id="UP000667650">
    <property type="component" value="Unassembled WGS sequence"/>
</dbReference>